<proteinExistence type="predicted"/>
<keyword evidence="2" id="KW-1185">Reference proteome</keyword>
<reference evidence="1 2" key="1">
    <citation type="journal article" date="2022" name="Plant J.">
        <title>Chromosome-level genome of Camellia lanceoleosa provides a valuable resource for understanding genome evolution and self-incompatibility.</title>
        <authorList>
            <person name="Gong W."/>
            <person name="Xiao S."/>
            <person name="Wang L."/>
            <person name="Liao Z."/>
            <person name="Chang Y."/>
            <person name="Mo W."/>
            <person name="Hu G."/>
            <person name="Li W."/>
            <person name="Zhao G."/>
            <person name="Zhu H."/>
            <person name="Hu X."/>
            <person name="Ji K."/>
            <person name="Xiang X."/>
            <person name="Song Q."/>
            <person name="Yuan D."/>
            <person name="Jin S."/>
            <person name="Zhang L."/>
        </authorList>
    </citation>
    <scope>NUCLEOTIDE SEQUENCE [LARGE SCALE GENOMIC DNA]</scope>
    <source>
        <strain evidence="1">SQ_2022a</strain>
    </source>
</reference>
<name>A0ACC0F842_9ERIC</name>
<protein>
    <submittedName>
        <fullName evidence="1">Uncharacterized protein</fullName>
    </submittedName>
</protein>
<evidence type="ECO:0000313" key="1">
    <source>
        <dbReference type="EMBL" id="KAI7984708.1"/>
    </source>
</evidence>
<gene>
    <name evidence="1" type="ORF">LOK49_LG14G00528</name>
</gene>
<accession>A0ACC0F842</accession>
<sequence>MLLLSQIRSDQIIEPDLSNLLIIEWASHYVCSSLGSFTFGIWSESHDVLGVVDDTDILYFIKANGEKITRITKKHLKVSLPIMGLIVHDSSDMSKSCLCSFDVLTSDGSLHEVEISQDPSASVFSAHTSNNNSTLKEFPENVFCLNYHPQTSLLAIVGGAVSAPVTSSGNIDIITAVIDEVSSNTKPLIRQIQKLPKRVKKLMEMISHQEVNEEGASLFDMSWLLFASVIYVPIFQKIPGGSLVLGYSTAVILIGPYGLSIIHHVHGTKAIAEFEVVFLMFNIGLELSVERLSSMKKYVFGLGSAQVLVTAVVVGLVSRFIAAQPNPAAIIIGNGSHYLSLLCCPS</sequence>
<comment type="caution">
    <text evidence="1">The sequence shown here is derived from an EMBL/GenBank/DDBJ whole genome shotgun (WGS) entry which is preliminary data.</text>
</comment>
<organism evidence="1 2">
    <name type="scientific">Camellia lanceoleosa</name>
    <dbReference type="NCBI Taxonomy" id="1840588"/>
    <lineage>
        <taxon>Eukaryota</taxon>
        <taxon>Viridiplantae</taxon>
        <taxon>Streptophyta</taxon>
        <taxon>Embryophyta</taxon>
        <taxon>Tracheophyta</taxon>
        <taxon>Spermatophyta</taxon>
        <taxon>Magnoliopsida</taxon>
        <taxon>eudicotyledons</taxon>
        <taxon>Gunneridae</taxon>
        <taxon>Pentapetalae</taxon>
        <taxon>asterids</taxon>
        <taxon>Ericales</taxon>
        <taxon>Theaceae</taxon>
        <taxon>Camellia</taxon>
    </lineage>
</organism>
<dbReference type="EMBL" id="CM045772">
    <property type="protein sequence ID" value="KAI7984708.1"/>
    <property type="molecule type" value="Genomic_DNA"/>
</dbReference>
<dbReference type="Proteomes" id="UP001060215">
    <property type="component" value="Chromosome 15"/>
</dbReference>
<evidence type="ECO:0000313" key="2">
    <source>
        <dbReference type="Proteomes" id="UP001060215"/>
    </source>
</evidence>